<evidence type="ECO:0000313" key="2">
    <source>
        <dbReference type="Proteomes" id="UP001058713"/>
    </source>
</evidence>
<evidence type="ECO:0000313" key="1">
    <source>
        <dbReference type="EMBL" id="UWQ55936.1"/>
    </source>
</evidence>
<organism evidence="1 2">
    <name type="scientific">Leisingera caerulea</name>
    <name type="common">Phaeobacter caeruleus</name>
    <dbReference type="NCBI Taxonomy" id="506591"/>
    <lineage>
        <taxon>Bacteria</taxon>
        <taxon>Pseudomonadati</taxon>
        <taxon>Pseudomonadota</taxon>
        <taxon>Alphaproteobacteria</taxon>
        <taxon>Rhodobacterales</taxon>
        <taxon>Roseobacteraceae</taxon>
        <taxon>Leisingera</taxon>
    </lineage>
</organism>
<dbReference type="AlphaFoldDB" id="A0A9Q9HNC2"/>
<gene>
    <name evidence="1" type="ORF">K3721_19065</name>
</gene>
<dbReference type="RefSeq" id="WP_259972721.1">
    <property type="nucleotide sequence ID" value="NZ_CP081071.1"/>
</dbReference>
<protein>
    <submittedName>
        <fullName evidence="1">Uncharacterized protein</fullName>
    </submittedName>
</protein>
<reference evidence="1" key="1">
    <citation type="submission" date="2021-08" db="EMBL/GenBank/DDBJ databases">
        <authorList>
            <person name="Nwanade C."/>
            <person name="Wang M."/>
            <person name="Masoudi A."/>
            <person name="Yu Z."/>
            <person name="Liu J."/>
        </authorList>
    </citation>
    <scope>NUCLEOTIDE SEQUENCE</scope>
    <source>
        <strain evidence="1">S122</strain>
        <plasmid evidence="1">unnamed1</plasmid>
    </source>
</reference>
<dbReference type="KEGG" id="lcae:K3721_19065"/>
<accession>A0A9Q9HNC2</accession>
<dbReference type="Proteomes" id="UP001058713">
    <property type="component" value="Plasmid unnamed1"/>
</dbReference>
<proteinExistence type="predicted"/>
<geneLocation type="plasmid" evidence="1 2">
    <name>unnamed1</name>
</geneLocation>
<name>A0A9Q9HNC2_LEICA</name>
<sequence length="55" mass="6399">MRIGRKWWCTGCKAWHPLSRDIEGQTTAGSWCGASIRKALKERRNDLPFTHEAER</sequence>
<keyword evidence="1" id="KW-0614">Plasmid</keyword>
<dbReference type="EMBL" id="CP081071">
    <property type="protein sequence ID" value="UWQ55936.1"/>
    <property type="molecule type" value="Genomic_DNA"/>
</dbReference>